<dbReference type="PANTHER" id="PTHR30055:SF151">
    <property type="entry name" value="TRANSCRIPTIONAL REGULATORY PROTEIN"/>
    <property type="match status" value="1"/>
</dbReference>
<gene>
    <name evidence="6" type="ORF">AV654_10165</name>
</gene>
<accession>A0A161SJ71</accession>
<dbReference type="Gene3D" id="1.10.357.10">
    <property type="entry name" value="Tetracycline Repressor, domain 2"/>
    <property type="match status" value="1"/>
</dbReference>
<evidence type="ECO:0000256" key="2">
    <source>
        <dbReference type="ARBA" id="ARBA00023125"/>
    </source>
</evidence>
<evidence type="ECO:0000256" key="4">
    <source>
        <dbReference type="PROSITE-ProRule" id="PRU00335"/>
    </source>
</evidence>
<dbReference type="InterPro" id="IPR009057">
    <property type="entry name" value="Homeodomain-like_sf"/>
</dbReference>
<dbReference type="GO" id="GO:0000976">
    <property type="term" value="F:transcription cis-regulatory region binding"/>
    <property type="evidence" value="ECO:0007669"/>
    <property type="project" value="TreeGrafter"/>
</dbReference>
<dbReference type="InterPro" id="IPR041478">
    <property type="entry name" value="TetR_C_27"/>
</dbReference>
<dbReference type="GO" id="GO:0003700">
    <property type="term" value="F:DNA-binding transcription factor activity"/>
    <property type="evidence" value="ECO:0007669"/>
    <property type="project" value="TreeGrafter"/>
</dbReference>
<dbReference type="PRINTS" id="PR00455">
    <property type="entry name" value="HTHTETR"/>
</dbReference>
<dbReference type="AlphaFoldDB" id="A0A161SJ71"/>
<feature type="DNA-binding region" description="H-T-H motif" evidence="4">
    <location>
        <begin position="30"/>
        <end position="49"/>
    </location>
</feature>
<reference evidence="7" key="1">
    <citation type="submission" date="2016-01" db="EMBL/GenBank/DDBJ databases">
        <title>Draft genome of Chromobacterium sp. F49.</title>
        <authorList>
            <person name="Hong K.W."/>
        </authorList>
    </citation>
    <scope>NUCLEOTIDE SEQUENCE [LARGE SCALE GENOMIC DNA]</scope>
    <source>
        <strain evidence="7">M63</strain>
    </source>
</reference>
<dbReference type="InterPro" id="IPR050109">
    <property type="entry name" value="HTH-type_TetR-like_transc_reg"/>
</dbReference>
<sequence length="195" mass="21800">MEKSSDVLTKEQIIAATEETIKRYGMAKTSVTDVAKSLGVSHGSIYRHFKSKTELFAAATEQWLEEKIVAPLADVCRDSSLRGVGHVQAYIRTLVQLKRHYAREDEALFAMYAKVTDESAELISKHIGRIIGHLTDIMLRGGLKSDHPERSAGAVFYATARFHHPAHAYEWKSPAIDAEFSDVWALIEQGLKTND</sequence>
<dbReference type="Pfam" id="PF17935">
    <property type="entry name" value="TetR_C_27"/>
    <property type="match status" value="1"/>
</dbReference>
<proteinExistence type="predicted"/>
<name>A0A161SJ71_9BACL</name>
<dbReference type="InterPro" id="IPR023772">
    <property type="entry name" value="DNA-bd_HTH_TetR-type_CS"/>
</dbReference>
<dbReference type="InterPro" id="IPR001647">
    <property type="entry name" value="HTH_TetR"/>
</dbReference>
<dbReference type="Proteomes" id="UP000076563">
    <property type="component" value="Unassembled WGS sequence"/>
</dbReference>
<evidence type="ECO:0000313" key="6">
    <source>
        <dbReference type="EMBL" id="KZE81795.1"/>
    </source>
</evidence>
<evidence type="ECO:0000256" key="3">
    <source>
        <dbReference type="ARBA" id="ARBA00023163"/>
    </source>
</evidence>
<evidence type="ECO:0000313" key="7">
    <source>
        <dbReference type="Proteomes" id="UP000076563"/>
    </source>
</evidence>
<organism evidence="6 7">
    <name type="scientific">Paenibacillus elgii</name>
    <dbReference type="NCBI Taxonomy" id="189691"/>
    <lineage>
        <taxon>Bacteria</taxon>
        <taxon>Bacillati</taxon>
        <taxon>Bacillota</taxon>
        <taxon>Bacilli</taxon>
        <taxon>Bacillales</taxon>
        <taxon>Paenibacillaceae</taxon>
        <taxon>Paenibacillus</taxon>
    </lineage>
</organism>
<evidence type="ECO:0000259" key="5">
    <source>
        <dbReference type="PROSITE" id="PS50977"/>
    </source>
</evidence>
<feature type="domain" description="HTH tetR-type" evidence="5">
    <location>
        <begin position="7"/>
        <end position="67"/>
    </location>
</feature>
<keyword evidence="2 4" id="KW-0238">DNA-binding</keyword>
<dbReference type="Pfam" id="PF00440">
    <property type="entry name" value="TetR_N"/>
    <property type="match status" value="1"/>
</dbReference>
<dbReference type="PROSITE" id="PS50977">
    <property type="entry name" value="HTH_TETR_2"/>
    <property type="match status" value="1"/>
</dbReference>
<dbReference type="PANTHER" id="PTHR30055">
    <property type="entry name" value="HTH-TYPE TRANSCRIPTIONAL REGULATOR RUTR"/>
    <property type="match status" value="1"/>
</dbReference>
<dbReference type="OrthoDB" id="9809772at2"/>
<evidence type="ECO:0000256" key="1">
    <source>
        <dbReference type="ARBA" id="ARBA00023015"/>
    </source>
</evidence>
<protein>
    <submittedName>
        <fullName evidence="6">TetR family transcriptional regulator</fullName>
    </submittedName>
</protein>
<comment type="caution">
    <text evidence="6">The sequence shown here is derived from an EMBL/GenBank/DDBJ whole genome shotgun (WGS) entry which is preliminary data.</text>
</comment>
<dbReference type="SUPFAM" id="SSF46689">
    <property type="entry name" value="Homeodomain-like"/>
    <property type="match status" value="1"/>
</dbReference>
<dbReference type="EMBL" id="LQRA01000041">
    <property type="protein sequence ID" value="KZE81795.1"/>
    <property type="molecule type" value="Genomic_DNA"/>
</dbReference>
<keyword evidence="3" id="KW-0804">Transcription</keyword>
<dbReference type="PROSITE" id="PS01081">
    <property type="entry name" value="HTH_TETR_1"/>
    <property type="match status" value="1"/>
</dbReference>
<keyword evidence="1" id="KW-0805">Transcription regulation</keyword>
<dbReference type="RefSeq" id="WP_063178938.1">
    <property type="nucleotide sequence ID" value="NZ_LQRA01000041.1"/>
</dbReference>
<keyword evidence="7" id="KW-1185">Reference proteome</keyword>